<evidence type="ECO:0000313" key="4">
    <source>
        <dbReference type="EMBL" id="TFJ98318.1"/>
    </source>
</evidence>
<evidence type="ECO:0000313" key="5">
    <source>
        <dbReference type="Proteomes" id="UP000297703"/>
    </source>
</evidence>
<keyword evidence="1" id="KW-0175">Coiled coil</keyword>
<dbReference type="GO" id="GO:0016020">
    <property type="term" value="C:membrane"/>
    <property type="evidence" value="ECO:0007669"/>
    <property type="project" value="UniProtKB-SubCell"/>
</dbReference>
<dbReference type="GO" id="GO:0045087">
    <property type="term" value="P:innate immune response"/>
    <property type="evidence" value="ECO:0007669"/>
    <property type="project" value="TreeGrafter"/>
</dbReference>
<dbReference type="GO" id="GO:0002720">
    <property type="term" value="P:positive regulation of cytokine production involved in immune response"/>
    <property type="evidence" value="ECO:0007669"/>
    <property type="project" value="TreeGrafter"/>
</dbReference>
<keyword evidence="3" id="KW-0812">Transmembrane</keyword>
<sequence>MEDENGYTILNFRSRNPAFTHEPSGTNKGITPPKAPDVPSESIPLPSKWRCTALILGILCLTLLVTAGILGIQVTQALHLASASLKNLSQQLELLQAKNANLSEILQQLTCDRGNHVATNASFAQRIGSGMEKSVTTSILNGKHGKEVKIIVLLMTPDFLR</sequence>
<organism evidence="4 5">
    <name type="scientific">Platysternon megacephalum</name>
    <name type="common">big-headed turtle</name>
    <dbReference type="NCBI Taxonomy" id="55544"/>
    <lineage>
        <taxon>Eukaryota</taxon>
        <taxon>Metazoa</taxon>
        <taxon>Chordata</taxon>
        <taxon>Craniata</taxon>
        <taxon>Vertebrata</taxon>
        <taxon>Euteleostomi</taxon>
        <taxon>Archelosauria</taxon>
        <taxon>Testudinata</taxon>
        <taxon>Testudines</taxon>
        <taxon>Cryptodira</taxon>
        <taxon>Durocryptodira</taxon>
        <taxon>Testudinoidea</taxon>
        <taxon>Platysternidae</taxon>
        <taxon>Platysternon</taxon>
    </lineage>
</organism>
<dbReference type="PANTHER" id="PTHR47218">
    <property type="entry name" value="C-TYPE LECTIN DOMAIN FAMILY 7 MEMBER A"/>
    <property type="match status" value="1"/>
</dbReference>
<dbReference type="GO" id="GO:0038187">
    <property type="term" value="F:pattern recognition receptor activity"/>
    <property type="evidence" value="ECO:0007669"/>
    <property type="project" value="TreeGrafter"/>
</dbReference>
<evidence type="ECO:0000256" key="2">
    <source>
        <dbReference type="SAM" id="MobiDB-lite"/>
    </source>
</evidence>
<dbReference type="InterPro" id="IPR042808">
    <property type="entry name" value="CLEC7A"/>
</dbReference>
<dbReference type="GO" id="GO:0001872">
    <property type="term" value="F:(1-&gt;3)-beta-D-glucan binding"/>
    <property type="evidence" value="ECO:0007669"/>
    <property type="project" value="InterPro"/>
</dbReference>
<feature type="transmembrane region" description="Helical" evidence="3">
    <location>
        <begin position="53"/>
        <end position="72"/>
    </location>
</feature>
<name>A0A4D9DMR2_9SAUR</name>
<keyword evidence="3" id="KW-1133">Transmembrane helix</keyword>
<dbReference type="AlphaFoldDB" id="A0A4D9DMR2"/>
<dbReference type="EMBL" id="QXTE01000408">
    <property type="protein sequence ID" value="TFJ98318.1"/>
    <property type="molecule type" value="Genomic_DNA"/>
</dbReference>
<dbReference type="GO" id="GO:0071226">
    <property type="term" value="P:cellular response to molecule of fungal origin"/>
    <property type="evidence" value="ECO:0007669"/>
    <property type="project" value="InterPro"/>
</dbReference>
<dbReference type="Proteomes" id="UP000297703">
    <property type="component" value="Unassembled WGS sequence"/>
</dbReference>
<reference evidence="4 5" key="1">
    <citation type="submission" date="2019-04" db="EMBL/GenBank/DDBJ databases">
        <title>Draft genome of the big-headed turtle Platysternon megacephalum.</title>
        <authorList>
            <person name="Gong S."/>
        </authorList>
    </citation>
    <scope>NUCLEOTIDE SEQUENCE [LARGE SCALE GENOMIC DNA]</scope>
    <source>
        <strain evidence="4">DO16091913</strain>
        <tissue evidence="4">Muscle</tissue>
    </source>
</reference>
<keyword evidence="3" id="KW-0472">Membrane</keyword>
<proteinExistence type="predicted"/>
<feature type="coiled-coil region" evidence="1">
    <location>
        <begin position="78"/>
        <end position="112"/>
    </location>
</feature>
<evidence type="ECO:0000256" key="1">
    <source>
        <dbReference type="SAM" id="Coils"/>
    </source>
</evidence>
<dbReference type="PANTHER" id="PTHR47218:SF1">
    <property type="entry name" value="C-TYPE LECTIN DOMAIN FAMILY 7 MEMBER A"/>
    <property type="match status" value="1"/>
</dbReference>
<comment type="caution">
    <text evidence="4">The sequence shown here is derived from an EMBL/GenBank/DDBJ whole genome shotgun (WGS) entry which is preliminary data.</text>
</comment>
<dbReference type="GO" id="GO:0009986">
    <property type="term" value="C:cell surface"/>
    <property type="evidence" value="ECO:0007669"/>
    <property type="project" value="TreeGrafter"/>
</dbReference>
<gene>
    <name evidence="4" type="ORF">DR999_PMT19765</name>
</gene>
<evidence type="ECO:0000256" key="3">
    <source>
        <dbReference type="SAM" id="Phobius"/>
    </source>
</evidence>
<keyword evidence="5" id="KW-1185">Reference proteome</keyword>
<dbReference type="GO" id="GO:0043122">
    <property type="term" value="P:regulation of canonical NF-kappaB signal transduction"/>
    <property type="evidence" value="ECO:0007669"/>
    <property type="project" value="TreeGrafter"/>
</dbReference>
<protein>
    <submittedName>
        <fullName evidence="4">BTB/POZ domain-containing protein 19</fullName>
    </submittedName>
</protein>
<dbReference type="GO" id="GO:0006910">
    <property type="term" value="P:phagocytosis, recognition"/>
    <property type="evidence" value="ECO:0007669"/>
    <property type="project" value="TreeGrafter"/>
</dbReference>
<dbReference type="OrthoDB" id="6133475at2759"/>
<feature type="region of interest" description="Disordered" evidence="2">
    <location>
        <begin position="16"/>
        <end position="42"/>
    </location>
</feature>
<reference evidence="4 5" key="2">
    <citation type="submission" date="2019-04" db="EMBL/GenBank/DDBJ databases">
        <title>The genome sequence of big-headed turtle.</title>
        <authorList>
            <person name="Gong S."/>
        </authorList>
    </citation>
    <scope>NUCLEOTIDE SEQUENCE [LARGE SCALE GENOMIC DNA]</scope>
    <source>
        <strain evidence="4">DO16091913</strain>
        <tissue evidence="4">Muscle</tissue>
    </source>
</reference>
<accession>A0A4D9DMR2</accession>